<sequence>MKTFRKFIIAVVVSTGLFTGVYGTPYVKVTSYDAKKFFVIVKSTDASRINVSLKDSYDFELYKESYKNKNNYVKGFDLEPLPDGQYFLEIESNETIEKFSLSIRNNWLSIDQESRLVMHKPRVTQKGNNMDVALLNTDSTLKLSILDKANEVIFQEIVADNGNLSRRYDISQLDPGYYTVLIEVAGRNFRERIHIK</sequence>
<keyword evidence="2" id="KW-1185">Reference proteome</keyword>
<evidence type="ECO:0000313" key="2">
    <source>
        <dbReference type="Proteomes" id="UP000011135"/>
    </source>
</evidence>
<name>L8JPG5_9BACT</name>
<dbReference type="EMBL" id="AMZN01000050">
    <property type="protein sequence ID" value="ELR70730.1"/>
    <property type="molecule type" value="Genomic_DNA"/>
</dbReference>
<proteinExistence type="predicted"/>
<dbReference type="AlphaFoldDB" id="L8JPG5"/>
<organism evidence="1 2">
    <name type="scientific">Fulvivirga imtechensis AK7</name>
    <dbReference type="NCBI Taxonomy" id="1237149"/>
    <lineage>
        <taxon>Bacteria</taxon>
        <taxon>Pseudomonadati</taxon>
        <taxon>Bacteroidota</taxon>
        <taxon>Cytophagia</taxon>
        <taxon>Cytophagales</taxon>
        <taxon>Fulvivirgaceae</taxon>
        <taxon>Fulvivirga</taxon>
    </lineage>
</organism>
<evidence type="ECO:0000313" key="1">
    <source>
        <dbReference type="EMBL" id="ELR70730.1"/>
    </source>
</evidence>
<dbReference type="RefSeq" id="WP_009580879.1">
    <property type="nucleotide sequence ID" value="NZ_AMZN01000050.1"/>
</dbReference>
<dbReference type="Proteomes" id="UP000011135">
    <property type="component" value="Unassembled WGS sequence"/>
</dbReference>
<accession>L8JPG5</accession>
<evidence type="ECO:0008006" key="3">
    <source>
        <dbReference type="Google" id="ProtNLM"/>
    </source>
</evidence>
<dbReference type="OrthoDB" id="977990at2"/>
<reference evidence="1 2" key="1">
    <citation type="submission" date="2012-12" db="EMBL/GenBank/DDBJ databases">
        <title>Genome assembly of Fulvivirga imtechensis AK7.</title>
        <authorList>
            <person name="Nupur N."/>
            <person name="Khatri I."/>
            <person name="Kumar R."/>
            <person name="Subramanian S."/>
            <person name="Pinnaka A."/>
        </authorList>
    </citation>
    <scope>NUCLEOTIDE SEQUENCE [LARGE SCALE GENOMIC DNA]</scope>
    <source>
        <strain evidence="1 2">AK7</strain>
    </source>
</reference>
<comment type="caution">
    <text evidence="1">The sequence shown here is derived from an EMBL/GenBank/DDBJ whole genome shotgun (WGS) entry which is preliminary data.</text>
</comment>
<protein>
    <recommendedName>
        <fullName evidence="3">Secretion system C-terminal sorting domain-containing protein</fullName>
    </recommendedName>
</protein>
<gene>
    <name evidence="1" type="ORF">C900_03503</name>
</gene>
<dbReference type="eggNOG" id="ENOG5031E3P">
    <property type="taxonomic scope" value="Bacteria"/>
</dbReference>